<feature type="compositionally biased region" description="Polar residues" evidence="1">
    <location>
        <begin position="187"/>
        <end position="197"/>
    </location>
</feature>
<dbReference type="InterPro" id="IPR014462">
    <property type="entry name" value="Phage_Mu_Gp45"/>
</dbReference>
<dbReference type="PIRSF" id="PIRSF012337">
    <property type="entry name" value="gp45"/>
    <property type="match status" value="1"/>
</dbReference>
<feature type="region of interest" description="Disordered" evidence="1">
    <location>
        <begin position="183"/>
        <end position="204"/>
    </location>
</feature>
<accession>A0A6N0JMY3</accession>
<dbReference type="RefSeq" id="WP_054480993.1">
    <property type="nucleotide sequence ID" value="NZ_CP036344.1"/>
</dbReference>
<feature type="domain" description="Bacteriophage Mu Gp45 N-terminal" evidence="2">
    <location>
        <begin position="18"/>
        <end position="84"/>
    </location>
</feature>
<dbReference type="EMBL" id="CP054569">
    <property type="protein sequence ID" value="QKQ48483.1"/>
    <property type="molecule type" value="Genomic_DNA"/>
</dbReference>
<gene>
    <name evidence="3" type="ORF">FOC81_18000</name>
</gene>
<proteinExistence type="predicted"/>
<dbReference type="InterPro" id="IPR013046">
    <property type="entry name" value="GpV/Gp45"/>
</dbReference>
<dbReference type="GeneID" id="75275802"/>
<evidence type="ECO:0000259" key="2">
    <source>
        <dbReference type="Pfam" id="PF06890"/>
    </source>
</evidence>
<dbReference type="AlphaFoldDB" id="A0A6N0JMY3"/>
<reference evidence="3 4" key="1">
    <citation type="submission" date="2020-05" db="EMBL/GenBank/DDBJ databases">
        <title>FDA dAtabase for Regulatory Grade micrObial Sequences (FDA-ARGOS): Supporting development and validation of Infectious Disease Dx tests.</title>
        <authorList>
            <person name="Sproer C."/>
            <person name="Gronow S."/>
            <person name="Severitt S."/>
            <person name="Schroder I."/>
            <person name="Tallon L."/>
            <person name="Sadzewicz L."/>
            <person name="Zhao X."/>
            <person name="Vavikolanu K."/>
            <person name="Mehta A."/>
            <person name="Aluvathingal J."/>
            <person name="Nadendla S."/>
            <person name="Myers T."/>
            <person name="Yan Y."/>
            <person name="Sichtig H."/>
        </authorList>
    </citation>
    <scope>NUCLEOTIDE SEQUENCE [LARGE SCALE GENOMIC DNA]</scope>
    <source>
        <strain evidence="3 4">FDAARGOS_787</strain>
    </source>
</reference>
<evidence type="ECO:0000313" key="4">
    <source>
        <dbReference type="Proteomes" id="UP000509782"/>
    </source>
</evidence>
<sequence>MEQAIERLWRRLQMMVGRGVVTAVDDSGPVQLMQVRASGLEVADRRVRPQEFGLTSNPPVGSDAALAAVSGDRSSTMVVGVNHQGSRPRGLLAGETKLYSQDGKYVYLTADGGIVVEAKGQDVVVNNAKNVTWNLSGKLTIIAPGGIDLKAPLVKSTGDMQDNYESNDRTMKGMREVFNDHLHPVKNVQSGGSTVTSEKPEVPQ</sequence>
<organism evidence="3 4">
    <name type="scientific">Achromobacter denitrificans</name>
    <name type="common">Alcaligenes denitrificans</name>
    <dbReference type="NCBI Taxonomy" id="32002"/>
    <lineage>
        <taxon>Bacteria</taxon>
        <taxon>Pseudomonadati</taxon>
        <taxon>Pseudomonadota</taxon>
        <taxon>Betaproteobacteria</taxon>
        <taxon>Burkholderiales</taxon>
        <taxon>Alcaligenaceae</taxon>
        <taxon>Achromobacter</taxon>
    </lineage>
</organism>
<dbReference type="Pfam" id="PF06890">
    <property type="entry name" value="Phage_Mu_Gp45"/>
    <property type="match status" value="1"/>
</dbReference>
<dbReference type="Proteomes" id="UP000509782">
    <property type="component" value="Chromosome"/>
</dbReference>
<protein>
    <submittedName>
        <fullName evidence="3">Phage baseplate assembly protein V</fullName>
    </submittedName>
</protein>
<evidence type="ECO:0000256" key="1">
    <source>
        <dbReference type="SAM" id="MobiDB-lite"/>
    </source>
</evidence>
<name>A0A6N0JMY3_ACHDE</name>
<evidence type="ECO:0000313" key="3">
    <source>
        <dbReference type="EMBL" id="QKQ48483.1"/>
    </source>
</evidence>
<dbReference type="NCBIfam" id="TIGR01644">
    <property type="entry name" value="phage_P2_V"/>
    <property type="match status" value="1"/>
</dbReference>
<dbReference type="InterPro" id="IPR053861">
    <property type="entry name" value="Phage_Mu_Gp45_N"/>
</dbReference>